<comment type="caution">
    <text evidence="1">The sequence shown here is derived from an EMBL/GenBank/DDBJ whole genome shotgun (WGS) entry which is preliminary data.</text>
</comment>
<sequence>MQQQGNAPAGGIMPSWSSERVQTLSNMSPLIRAHADELRQHPERYWMLVVGDEFDETTALRVLSLIGPGSAHRKERVASLCRECNVLWAFQVIPKYLPASQTWLAIDDDGDVAGSKFPGHLRNTTRNTTYAPSLASSSQSSPIWCWSHSEDPSLRRRSRLMSHQLANIALILEWDEVFRREMKTVVWDWTGASPAGVLATPVERLQASGDQGLDARRDLEKRKILAHIVAYLDQHNHKSNRASVKQINKDLKAASMAKLEPSSFRHPSIYTMLRDIEGAIFKPIKRPAAGPAPPKAVNNNRPAAPGLLSKIKGMEHRVESAVSGGKAHREFVIGLLENVHEFICQQQDVLCQELWRWRNNEVNKWQMATSAGF</sequence>
<protein>
    <submittedName>
        <fullName evidence="1">Uncharacterized protein</fullName>
    </submittedName>
</protein>
<organism evidence="1 2">
    <name type="scientific">Podospora didyma</name>
    <dbReference type="NCBI Taxonomy" id="330526"/>
    <lineage>
        <taxon>Eukaryota</taxon>
        <taxon>Fungi</taxon>
        <taxon>Dikarya</taxon>
        <taxon>Ascomycota</taxon>
        <taxon>Pezizomycotina</taxon>
        <taxon>Sordariomycetes</taxon>
        <taxon>Sordariomycetidae</taxon>
        <taxon>Sordariales</taxon>
        <taxon>Podosporaceae</taxon>
        <taxon>Podospora</taxon>
    </lineage>
</organism>
<accession>A0AAE0NYC4</accession>
<evidence type="ECO:0000313" key="1">
    <source>
        <dbReference type="EMBL" id="KAK3389951.1"/>
    </source>
</evidence>
<reference evidence="1" key="1">
    <citation type="journal article" date="2023" name="Mol. Phylogenet. Evol.">
        <title>Genome-scale phylogeny and comparative genomics of the fungal order Sordariales.</title>
        <authorList>
            <person name="Hensen N."/>
            <person name="Bonometti L."/>
            <person name="Westerberg I."/>
            <person name="Brannstrom I.O."/>
            <person name="Guillou S."/>
            <person name="Cros-Aarteil S."/>
            <person name="Calhoun S."/>
            <person name="Haridas S."/>
            <person name="Kuo A."/>
            <person name="Mondo S."/>
            <person name="Pangilinan J."/>
            <person name="Riley R."/>
            <person name="LaButti K."/>
            <person name="Andreopoulos B."/>
            <person name="Lipzen A."/>
            <person name="Chen C."/>
            <person name="Yan M."/>
            <person name="Daum C."/>
            <person name="Ng V."/>
            <person name="Clum A."/>
            <person name="Steindorff A."/>
            <person name="Ohm R.A."/>
            <person name="Martin F."/>
            <person name="Silar P."/>
            <person name="Natvig D.O."/>
            <person name="Lalanne C."/>
            <person name="Gautier V."/>
            <person name="Ament-Velasquez S.L."/>
            <person name="Kruys A."/>
            <person name="Hutchinson M.I."/>
            <person name="Powell A.J."/>
            <person name="Barry K."/>
            <person name="Miller A.N."/>
            <person name="Grigoriev I.V."/>
            <person name="Debuchy R."/>
            <person name="Gladieux P."/>
            <person name="Hiltunen Thoren M."/>
            <person name="Johannesson H."/>
        </authorList>
    </citation>
    <scope>NUCLEOTIDE SEQUENCE</scope>
    <source>
        <strain evidence="1">CBS 232.78</strain>
    </source>
</reference>
<keyword evidence="2" id="KW-1185">Reference proteome</keyword>
<name>A0AAE0NYC4_9PEZI</name>
<dbReference type="Proteomes" id="UP001285441">
    <property type="component" value="Unassembled WGS sequence"/>
</dbReference>
<dbReference type="EMBL" id="JAULSW010000002">
    <property type="protein sequence ID" value="KAK3389951.1"/>
    <property type="molecule type" value="Genomic_DNA"/>
</dbReference>
<reference evidence="1" key="2">
    <citation type="submission" date="2023-06" db="EMBL/GenBank/DDBJ databases">
        <authorList>
            <consortium name="Lawrence Berkeley National Laboratory"/>
            <person name="Haridas S."/>
            <person name="Hensen N."/>
            <person name="Bonometti L."/>
            <person name="Westerberg I."/>
            <person name="Brannstrom I.O."/>
            <person name="Guillou S."/>
            <person name="Cros-Aarteil S."/>
            <person name="Calhoun S."/>
            <person name="Kuo A."/>
            <person name="Mondo S."/>
            <person name="Pangilinan J."/>
            <person name="Riley R."/>
            <person name="LaButti K."/>
            <person name="Andreopoulos B."/>
            <person name="Lipzen A."/>
            <person name="Chen C."/>
            <person name="Yanf M."/>
            <person name="Daum C."/>
            <person name="Ng V."/>
            <person name="Clum A."/>
            <person name="Steindorff A."/>
            <person name="Ohm R."/>
            <person name="Martin F."/>
            <person name="Silar P."/>
            <person name="Natvig D."/>
            <person name="Lalanne C."/>
            <person name="Gautier V."/>
            <person name="Ament-velasquez S.L."/>
            <person name="Kruys A."/>
            <person name="Hutchinson M.I."/>
            <person name="Powell A.J."/>
            <person name="Barry K."/>
            <person name="Miller A.N."/>
            <person name="Grigoriev I.V."/>
            <person name="Debuchy R."/>
            <person name="Gladieux P."/>
            <person name="Thoren M.H."/>
            <person name="Johannesson H."/>
        </authorList>
    </citation>
    <scope>NUCLEOTIDE SEQUENCE</scope>
    <source>
        <strain evidence="1">CBS 232.78</strain>
    </source>
</reference>
<gene>
    <name evidence="1" type="ORF">B0H63DRAFT_464569</name>
</gene>
<dbReference type="AlphaFoldDB" id="A0AAE0NYC4"/>
<evidence type="ECO:0000313" key="2">
    <source>
        <dbReference type="Proteomes" id="UP001285441"/>
    </source>
</evidence>
<proteinExistence type="predicted"/>